<evidence type="ECO:0000313" key="2">
    <source>
        <dbReference type="Proteomes" id="UP000305887"/>
    </source>
</evidence>
<gene>
    <name evidence="1" type="ORF">FHG66_18185</name>
</gene>
<protein>
    <submittedName>
        <fullName evidence="1">YcjX family protein</fullName>
    </submittedName>
</protein>
<dbReference type="OrthoDB" id="9777645at2"/>
<dbReference type="PANTHER" id="PTHR38605">
    <property type="entry name" value="ATPASE-RELATED"/>
    <property type="match status" value="1"/>
</dbReference>
<name>A0A5C4MLY2_9RHOB</name>
<evidence type="ECO:0000313" key="1">
    <source>
        <dbReference type="EMBL" id="TNC46790.1"/>
    </source>
</evidence>
<keyword evidence="2" id="KW-1185">Reference proteome</keyword>
<dbReference type="PANTHER" id="PTHR38605:SF1">
    <property type="entry name" value="ATPASE"/>
    <property type="match status" value="1"/>
</dbReference>
<dbReference type="Proteomes" id="UP000305887">
    <property type="component" value="Unassembled WGS sequence"/>
</dbReference>
<comment type="caution">
    <text evidence="1">The sequence shown here is derived from an EMBL/GenBank/DDBJ whole genome shotgun (WGS) entry which is preliminary data.</text>
</comment>
<reference evidence="1 2" key="1">
    <citation type="submission" date="2019-06" db="EMBL/GenBank/DDBJ databases">
        <title>YIM 131921 draft genome.</title>
        <authorList>
            <person name="Jiang L."/>
        </authorList>
    </citation>
    <scope>NUCLEOTIDE SEQUENCE [LARGE SCALE GENOMIC DNA]</scope>
    <source>
        <strain evidence="1 2">YIM 131921</strain>
    </source>
</reference>
<sequence length="470" mass="51614">MIGSVTESVWHATRNMAEAVVAPFQDPVIRLGVTGLSRAGKTVFITSLVANLMDRGRMPQLRASAEGRILAAWLQPQPDDVVARFAFEDHLAALTATAPHWPEGTQRVSELRLSLRLAPTGLLGGLSGPRTLHLDIVDYPGEWLLDLGLLEKDFAAWSERALAKARVRPGAEEFLARLDRIDPAGNLDEVTLKGLAQAFATHLQTARAAGFSDCTPGRFLLPGDMEGSPVLTFAPLPPVADPGRRSLWRESERRFEAYKRLVVKPFFREHFARIDRQVVLVDVLGALARGPQAFEDLRTAMADILGAFNPGRNAWLARLLGQKRVERILFAATKADHLHHAQHGRLTALTEALLREARDRAEFAGADTEAMAMASLRTTVEDRVTHDGETLDVVRGRLSGSDRQVAQHPGDLPEDPARLLAPARAGAEDWPLQDYEVQEFAPAPLTLRPGEGPPHIRLDKAAEFLIGDRL</sequence>
<dbReference type="Pfam" id="PF04317">
    <property type="entry name" value="DUF463"/>
    <property type="match status" value="1"/>
</dbReference>
<dbReference type="AlphaFoldDB" id="A0A5C4MLY2"/>
<dbReference type="PIRSF" id="PIRSF019381">
    <property type="entry name" value="YcjX"/>
    <property type="match status" value="1"/>
</dbReference>
<proteinExistence type="predicted"/>
<dbReference type="RefSeq" id="WP_139078473.1">
    <property type="nucleotide sequence ID" value="NZ_VDFU01000032.1"/>
</dbReference>
<organism evidence="1 2">
    <name type="scientific">Rubellimicrobium rubrum</name>
    <dbReference type="NCBI Taxonomy" id="2585369"/>
    <lineage>
        <taxon>Bacteria</taxon>
        <taxon>Pseudomonadati</taxon>
        <taxon>Pseudomonadota</taxon>
        <taxon>Alphaproteobacteria</taxon>
        <taxon>Rhodobacterales</taxon>
        <taxon>Roseobacteraceae</taxon>
        <taxon>Rubellimicrobium</taxon>
    </lineage>
</organism>
<dbReference type="EMBL" id="VDFU01000032">
    <property type="protein sequence ID" value="TNC46790.1"/>
    <property type="molecule type" value="Genomic_DNA"/>
</dbReference>
<dbReference type="InterPro" id="IPR007413">
    <property type="entry name" value="YcjX-like"/>
</dbReference>
<accession>A0A5C4MLY2</accession>